<keyword evidence="3" id="KW-1185">Reference proteome</keyword>
<organism evidence="2 3">
    <name type="scientific">Pristionchus fissidentatus</name>
    <dbReference type="NCBI Taxonomy" id="1538716"/>
    <lineage>
        <taxon>Eukaryota</taxon>
        <taxon>Metazoa</taxon>
        <taxon>Ecdysozoa</taxon>
        <taxon>Nematoda</taxon>
        <taxon>Chromadorea</taxon>
        <taxon>Rhabditida</taxon>
        <taxon>Rhabditina</taxon>
        <taxon>Diplogasteromorpha</taxon>
        <taxon>Diplogasteroidea</taxon>
        <taxon>Neodiplogasteridae</taxon>
        <taxon>Pristionchus</taxon>
    </lineage>
</organism>
<name>A0AAV5WHM1_9BILA</name>
<protein>
    <recommendedName>
        <fullName evidence="4">G protein-coupled receptor</fullName>
    </recommendedName>
</protein>
<gene>
    <name evidence="2" type="ORF">PFISCL1PPCAC_21455</name>
</gene>
<dbReference type="AlphaFoldDB" id="A0AAV5WHM1"/>
<reference evidence="2" key="1">
    <citation type="submission" date="2023-10" db="EMBL/GenBank/DDBJ databases">
        <title>Genome assembly of Pristionchus species.</title>
        <authorList>
            <person name="Yoshida K."/>
            <person name="Sommer R.J."/>
        </authorList>
    </citation>
    <scope>NUCLEOTIDE SEQUENCE</scope>
    <source>
        <strain evidence="2">RS5133</strain>
    </source>
</reference>
<feature type="transmembrane region" description="Helical" evidence="1">
    <location>
        <begin position="47"/>
        <end position="68"/>
    </location>
</feature>
<evidence type="ECO:0000313" key="2">
    <source>
        <dbReference type="EMBL" id="GMT30158.1"/>
    </source>
</evidence>
<keyword evidence="1" id="KW-1133">Transmembrane helix</keyword>
<keyword evidence="1" id="KW-0472">Membrane</keyword>
<accession>A0AAV5WHM1</accession>
<evidence type="ECO:0008006" key="4">
    <source>
        <dbReference type="Google" id="ProtNLM"/>
    </source>
</evidence>
<proteinExistence type="predicted"/>
<dbReference type="EMBL" id="BTSY01000005">
    <property type="protein sequence ID" value="GMT30158.1"/>
    <property type="molecule type" value="Genomic_DNA"/>
</dbReference>
<comment type="caution">
    <text evidence="2">The sequence shown here is derived from an EMBL/GenBank/DDBJ whole genome shotgun (WGS) entry which is preliminary data.</text>
</comment>
<feature type="non-terminal residue" evidence="2">
    <location>
        <position position="141"/>
    </location>
</feature>
<feature type="transmembrane region" description="Helical" evidence="1">
    <location>
        <begin position="7"/>
        <end position="27"/>
    </location>
</feature>
<feature type="transmembrane region" description="Helical" evidence="1">
    <location>
        <begin position="80"/>
        <end position="98"/>
    </location>
</feature>
<sequence>MTKTRCKYVIASGIVAEVVAIAATLYLRHKEGLPFIDESTQTACMSTFNNVAAVFMTFFVPIVWHFICEGNDVRTQSLDTLKTIVAYSLLLYATSLTTDFRILLQNKQPHADWRALETYLGGMSNVAMQLLAWFFFWFMYK</sequence>
<keyword evidence="1" id="KW-0812">Transmembrane</keyword>
<evidence type="ECO:0000313" key="3">
    <source>
        <dbReference type="Proteomes" id="UP001432322"/>
    </source>
</evidence>
<dbReference type="Proteomes" id="UP001432322">
    <property type="component" value="Unassembled WGS sequence"/>
</dbReference>
<feature type="transmembrane region" description="Helical" evidence="1">
    <location>
        <begin position="118"/>
        <end position="140"/>
    </location>
</feature>
<evidence type="ECO:0000256" key="1">
    <source>
        <dbReference type="SAM" id="Phobius"/>
    </source>
</evidence>